<feature type="transmembrane region" description="Helical" evidence="1">
    <location>
        <begin position="21"/>
        <end position="40"/>
    </location>
</feature>
<evidence type="ECO:0000313" key="3">
    <source>
        <dbReference type="Proteomes" id="UP000679220"/>
    </source>
</evidence>
<dbReference type="AlphaFoldDB" id="A0A941F4P6"/>
<protein>
    <recommendedName>
        <fullName evidence="4">TRASH transcription regulator C-terminal archaeal domain-containing protein</fullName>
    </recommendedName>
</protein>
<evidence type="ECO:0008006" key="4">
    <source>
        <dbReference type="Google" id="ProtNLM"/>
    </source>
</evidence>
<gene>
    <name evidence="2" type="ORF">KDU71_14185</name>
</gene>
<keyword evidence="3" id="KW-1185">Reference proteome</keyword>
<evidence type="ECO:0000256" key="1">
    <source>
        <dbReference type="SAM" id="Phobius"/>
    </source>
</evidence>
<dbReference type="EMBL" id="JAGTAR010000022">
    <property type="protein sequence ID" value="MBR8536721.1"/>
    <property type="molecule type" value="Genomic_DNA"/>
</dbReference>
<keyword evidence="1" id="KW-0472">Membrane</keyword>
<dbReference type="RefSeq" id="WP_212191749.1">
    <property type="nucleotide sequence ID" value="NZ_JAGTAR010000022.1"/>
</dbReference>
<reference evidence="2" key="1">
    <citation type="journal article" date="2018" name="Int. J. Syst. Evol. Microbiol.">
        <title>Carboxylicivirga sediminis sp. nov., isolated from coastal sediment.</title>
        <authorList>
            <person name="Wang F.Q."/>
            <person name="Ren L.H."/>
            <person name="Zou R.J."/>
            <person name="Sun Y.Z."/>
            <person name="Liu X.J."/>
            <person name="Jiang F."/>
            <person name="Liu L.J."/>
        </authorList>
    </citation>
    <scope>NUCLEOTIDE SEQUENCE</scope>
    <source>
        <strain evidence="2">JR1</strain>
    </source>
</reference>
<organism evidence="2 3">
    <name type="scientific">Carboxylicivirga sediminis</name>
    <dbReference type="NCBI Taxonomy" id="2006564"/>
    <lineage>
        <taxon>Bacteria</taxon>
        <taxon>Pseudomonadati</taxon>
        <taxon>Bacteroidota</taxon>
        <taxon>Bacteroidia</taxon>
        <taxon>Marinilabiliales</taxon>
        <taxon>Marinilabiliaceae</taxon>
        <taxon>Carboxylicivirga</taxon>
    </lineage>
</organism>
<sequence>MRRNKSHIKKQRHVLWSKKEKRLLFISGITCLLIISLGYYSSIKRSIKYENAYKAYEGMEVPDSVVCMISNLVKPIAMSSITVQNDVYWGCCDKCLNRLNYNIGNVQFATDPYSGKRLKKSEAIIHINPSDKRTVLYFESEESYDNFLVHINN</sequence>
<proteinExistence type="predicted"/>
<keyword evidence="1" id="KW-0812">Transmembrane</keyword>
<keyword evidence="1" id="KW-1133">Transmembrane helix</keyword>
<comment type="caution">
    <text evidence="2">The sequence shown here is derived from an EMBL/GenBank/DDBJ whole genome shotgun (WGS) entry which is preliminary data.</text>
</comment>
<evidence type="ECO:0000313" key="2">
    <source>
        <dbReference type="EMBL" id="MBR8536721.1"/>
    </source>
</evidence>
<accession>A0A941F4P6</accession>
<name>A0A941F4P6_9BACT</name>
<reference evidence="2" key="2">
    <citation type="submission" date="2021-04" db="EMBL/GenBank/DDBJ databases">
        <authorList>
            <person name="Zhang T."/>
            <person name="Zhang Y."/>
            <person name="Lu D."/>
            <person name="Zuo D."/>
            <person name="Du Z."/>
        </authorList>
    </citation>
    <scope>NUCLEOTIDE SEQUENCE</scope>
    <source>
        <strain evidence="2">JR1</strain>
    </source>
</reference>
<dbReference type="Proteomes" id="UP000679220">
    <property type="component" value="Unassembled WGS sequence"/>
</dbReference>